<sequence length="368" mass="41065">MCPEEITMPAADVDLRSKMIEVTRLEDQGEKQKTIFGTRMPVVEGEIHGQRVSMLRDSGTNTVLVRKSLVNDEELTGEYSSVLLVDSSVRWLPEAKIVVSTPYYTGSVVAKCLEEPLYDLVIGNLPGVRQVDNPDPEWTMSQQGAQKEIMAAEEKYKEKLTMARAGDQQSGGLQHGAPSKGRIQSISSAVSTRAATFKQRKVPQLRVPAAEMLETFSEEAVPAKRGMVRAPVRGLLRRRRWPLEPTRIGVKERKKERRRRRRRTAVGVRGAGVEAVRRKEAACGWHTAMTVHHARPAVHGRVSNVSSSLAAETAQKREIRRSDFGSGTARTCRARYPSWVRHHLGYAPKAPAETSHRSDCSQDSPHFK</sequence>
<evidence type="ECO:0000313" key="1">
    <source>
        <dbReference type="EMBL" id="KAH6944266.1"/>
    </source>
</evidence>
<comment type="caution">
    <text evidence="1">The sequence shown here is derived from an EMBL/GenBank/DDBJ whole genome shotgun (WGS) entry which is preliminary data.</text>
</comment>
<reference evidence="1" key="1">
    <citation type="submission" date="2020-05" db="EMBL/GenBank/DDBJ databases">
        <title>Large-scale comparative analyses of tick genomes elucidate their genetic diversity and vector capacities.</title>
        <authorList>
            <person name="Jia N."/>
            <person name="Wang J."/>
            <person name="Shi W."/>
            <person name="Du L."/>
            <person name="Sun Y."/>
            <person name="Zhan W."/>
            <person name="Jiang J."/>
            <person name="Wang Q."/>
            <person name="Zhang B."/>
            <person name="Ji P."/>
            <person name="Sakyi L.B."/>
            <person name="Cui X."/>
            <person name="Yuan T."/>
            <person name="Jiang B."/>
            <person name="Yang W."/>
            <person name="Lam T.T.-Y."/>
            <person name="Chang Q."/>
            <person name="Ding S."/>
            <person name="Wang X."/>
            <person name="Zhu J."/>
            <person name="Ruan X."/>
            <person name="Zhao L."/>
            <person name="Wei J."/>
            <person name="Que T."/>
            <person name="Du C."/>
            <person name="Cheng J."/>
            <person name="Dai P."/>
            <person name="Han X."/>
            <person name="Huang E."/>
            <person name="Gao Y."/>
            <person name="Liu J."/>
            <person name="Shao H."/>
            <person name="Ye R."/>
            <person name="Li L."/>
            <person name="Wei W."/>
            <person name="Wang X."/>
            <person name="Wang C."/>
            <person name="Yang T."/>
            <person name="Huo Q."/>
            <person name="Li W."/>
            <person name="Guo W."/>
            <person name="Chen H."/>
            <person name="Zhou L."/>
            <person name="Ni X."/>
            <person name="Tian J."/>
            <person name="Zhou Y."/>
            <person name="Sheng Y."/>
            <person name="Liu T."/>
            <person name="Pan Y."/>
            <person name="Xia L."/>
            <person name="Li J."/>
            <person name="Zhao F."/>
            <person name="Cao W."/>
        </authorList>
    </citation>
    <scope>NUCLEOTIDE SEQUENCE</scope>
    <source>
        <strain evidence="1">Hyas-2018</strain>
    </source>
</reference>
<evidence type="ECO:0000313" key="2">
    <source>
        <dbReference type="Proteomes" id="UP000821845"/>
    </source>
</evidence>
<organism evidence="1 2">
    <name type="scientific">Hyalomma asiaticum</name>
    <name type="common">Tick</name>
    <dbReference type="NCBI Taxonomy" id="266040"/>
    <lineage>
        <taxon>Eukaryota</taxon>
        <taxon>Metazoa</taxon>
        <taxon>Ecdysozoa</taxon>
        <taxon>Arthropoda</taxon>
        <taxon>Chelicerata</taxon>
        <taxon>Arachnida</taxon>
        <taxon>Acari</taxon>
        <taxon>Parasitiformes</taxon>
        <taxon>Ixodida</taxon>
        <taxon>Ixodoidea</taxon>
        <taxon>Ixodidae</taxon>
        <taxon>Hyalomminae</taxon>
        <taxon>Hyalomma</taxon>
    </lineage>
</organism>
<protein>
    <submittedName>
        <fullName evidence="1">Uncharacterized protein</fullName>
    </submittedName>
</protein>
<dbReference type="Proteomes" id="UP000821845">
    <property type="component" value="Chromosome 1"/>
</dbReference>
<gene>
    <name evidence="1" type="ORF">HPB50_002525</name>
</gene>
<accession>A0ACB7TAV5</accession>
<dbReference type="EMBL" id="CM023481">
    <property type="protein sequence ID" value="KAH6944266.1"/>
    <property type="molecule type" value="Genomic_DNA"/>
</dbReference>
<proteinExistence type="predicted"/>
<keyword evidence="2" id="KW-1185">Reference proteome</keyword>
<name>A0ACB7TAV5_HYAAI</name>